<feature type="domain" description="Glycosyltransferase 2-like" evidence="1">
    <location>
        <begin position="5"/>
        <end position="160"/>
    </location>
</feature>
<dbReference type="EMBL" id="CP043893">
    <property type="protein sequence ID" value="QOI50283.1"/>
    <property type="molecule type" value="Genomic_DNA"/>
</dbReference>
<proteinExistence type="predicted"/>
<evidence type="ECO:0000313" key="3">
    <source>
        <dbReference type="Proteomes" id="UP000663255"/>
    </source>
</evidence>
<dbReference type="Proteomes" id="UP000663255">
    <property type="component" value="Chromosome 1"/>
</dbReference>
<dbReference type="Pfam" id="PF00535">
    <property type="entry name" value="Glycos_transf_2"/>
    <property type="match status" value="1"/>
</dbReference>
<dbReference type="Gene3D" id="3.90.550.10">
    <property type="entry name" value="Spore Coat Polysaccharide Biosynthesis Protein SpsA, Chain A"/>
    <property type="match status" value="2"/>
</dbReference>
<reference evidence="2" key="1">
    <citation type="submission" date="2019-09" db="EMBL/GenBank/DDBJ databases">
        <title>Comparative Genomics of Leptospira interrogans Reveals Genome Plasticity - A Common Adaptive Strategy for Survival in Various Hosts.</title>
        <authorList>
            <person name="Ramli S.R."/>
            <person name="Bunk B."/>
            <person name="Goris M."/>
            <person name="Bhuju S."/>
            <person name="Jarek M."/>
            <person name="Sproer C."/>
            <person name="Mustakim S."/>
            <person name="Strommenger B."/>
            <person name="Pessler F."/>
        </authorList>
    </citation>
    <scope>NUCLEOTIDE SEQUENCE</scope>
    <source>
        <strain evidence="2">1489</strain>
    </source>
</reference>
<dbReference type="PANTHER" id="PTHR43685:SF2">
    <property type="entry name" value="GLYCOSYLTRANSFERASE 2-LIKE DOMAIN-CONTAINING PROTEIN"/>
    <property type="match status" value="1"/>
</dbReference>
<evidence type="ECO:0000313" key="2">
    <source>
        <dbReference type="EMBL" id="QOI50283.1"/>
    </source>
</evidence>
<protein>
    <submittedName>
        <fullName evidence="2">Glycosyltransferase</fullName>
    </submittedName>
</protein>
<dbReference type="InterPro" id="IPR029044">
    <property type="entry name" value="Nucleotide-diphossugar_trans"/>
</dbReference>
<dbReference type="PANTHER" id="PTHR43685">
    <property type="entry name" value="GLYCOSYLTRANSFERASE"/>
    <property type="match status" value="1"/>
</dbReference>
<evidence type="ECO:0000259" key="1">
    <source>
        <dbReference type="Pfam" id="PF00535"/>
    </source>
</evidence>
<name>A0AAP9WJX5_LEPIR</name>
<organism evidence="2 3">
    <name type="scientific">Leptospira interrogans serovar Bataviae</name>
    <dbReference type="NCBI Taxonomy" id="312175"/>
    <lineage>
        <taxon>Bacteria</taxon>
        <taxon>Pseudomonadati</taxon>
        <taxon>Spirochaetota</taxon>
        <taxon>Spirochaetia</taxon>
        <taxon>Leptospirales</taxon>
        <taxon>Leptospiraceae</taxon>
        <taxon>Leptospira</taxon>
    </lineage>
</organism>
<gene>
    <name evidence="2" type="ORF">Lepto1489_07380</name>
</gene>
<sequence>MAEISIIVRTKNEERWIGHCLKTLYRQDFKDFEIILVDNESTDYTINVAKRFPITKIVNISKFKPGLAINEGIRVSSGKFIVCLSAHCIPKNSNWLSTLRKNFDESDKFAAVYGRQLPLSFTDPVDKRDLLIVFGQDRRVQIKDYFFHNANSMFRRDVWEKFPFDEDVTNIEDRVWAKVVTEAGYQIVYDPDASVYHYHGLHQGNSPVRAKGVVSIIEKVDGDIFKELPESLKPENTIVSAVIPILKDSSLMSEEVGLIERAVQQASLSKFIKNIFIVSNSPLLSEKFGVGWIDRNQIQREKDSSLDELLQDILLFLETKDVFSDSILYINYDYLNRPDKIFDELIIDAQYKGCDTIFPGLIDFGHYWIRNIDGDFSQSDSSLKSRNEREPQYKAMYGLGCLAASWVVRSGKMIGGKIGILPVENVKTSFRFKEIGTKDLK</sequence>
<dbReference type="RefSeq" id="WP_000808025.1">
    <property type="nucleotide sequence ID" value="NZ_CP043880.1"/>
</dbReference>
<dbReference type="InterPro" id="IPR050834">
    <property type="entry name" value="Glycosyltransf_2"/>
</dbReference>
<dbReference type="InterPro" id="IPR001173">
    <property type="entry name" value="Glyco_trans_2-like"/>
</dbReference>
<dbReference type="AlphaFoldDB" id="A0AAP9WJX5"/>
<accession>A0AAP9WJX5</accession>
<dbReference type="SUPFAM" id="SSF53448">
    <property type="entry name" value="Nucleotide-diphospho-sugar transferases"/>
    <property type="match status" value="1"/>
</dbReference>